<comment type="cofactor">
    <cofactor evidence="2 7">
        <name>NAD(+)</name>
        <dbReference type="ChEBI" id="CHEBI:57540"/>
    </cofactor>
</comment>
<dbReference type="InterPro" id="IPR005888">
    <property type="entry name" value="dTDP_Gluc_deHydtase"/>
</dbReference>
<comment type="caution">
    <text evidence="9">The sequence shown here is derived from an EMBL/GenBank/DDBJ whole genome shotgun (WGS) entry which is preliminary data.</text>
</comment>
<evidence type="ECO:0000256" key="5">
    <source>
        <dbReference type="ARBA" id="ARBA00023027"/>
    </source>
</evidence>
<organism evidence="9 10">
    <name type="scientific">Candidatus Gottesmanbacteria bacterium RIFCSPLOWO2_01_FULL_49_10</name>
    <dbReference type="NCBI Taxonomy" id="1798396"/>
    <lineage>
        <taxon>Bacteria</taxon>
        <taxon>Candidatus Gottesmaniibacteriota</taxon>
    </lineage>
</organism>
<evidence type="ECO:0000256" key="4">
    <source>
        <dbReference type="ARBA" id="ARBA00011990"/>
    </source>
</evidence>
<evidence type="ECO:0000256" key="2">
    <source>
        <dbReference type="ARBA" id="ARBA00001911"/>
    </source>
</evidence>
<feature type="domain" description="NAD(P)-binding" evidence="8">
    <location>
        <begin position="4"/>
        <end position="302"/>
    </location>
</feature>
<evidence type="ECO:0000313" key="10">
    <source>
        <dbReference type="Proteomes" id="UP000176409"/>
    </source>
</evidence>
<dbReference type="GO" id="GO:0008460">
    <property type="term" value="F:dTDP-glucose 4,6-dehydratase activity"/>
    <property type="evidence" value="ECO:0007669"/>
    <property type="project" value="UniProtKB-EC"/>
</dbReference>
<keyword evidence="6 7" id="KW-0456">Lyase</keyword>
<dbReference type="Pfam" id="PF16363">
    <property type="entry name" value="GDP_Man_Dehyd"/>
    <property type="match status" value="1"/>
</dbReference>
<dbReference type="Proteomes" id="UP000176409">
    <property type="component" value="Unassembled WGS sequence"/>
</dbReference>
<dbReference type="PANTHER" id="PTHR43000">
    <property type="entry name" value="DTDP-D-GLUCOSE 4,6-DEHYDRATASE-RELATED"/>
    <property type="match status" value="1"/>
</dbReference>
<comment type="similarity">
    <text evidence="3 7">Belongs to the NAD(P)-dependent epimerase/dehydratase family. dTDP-glucose dehydratase subfamily.</text>
</comment>
<dbReference type="InterPro" id="IPR016040">
    <property type="entry name" value="NAD(P)-bd_dom"/>
</dbReference>
<dbReference type="Gene3D" id="3.40.50.720">
    <property type="entry name" value="NAD(P)-binding Rossmann-like Domain"/>
    <property type="match status" value="1"/>
</dbReference>
<reference evidence="9 10" key="1">
    <citation type="journal article" date="2016" name="Nat. Commun.">
        <title>Thousands of microbial genomes shed light on interconnected biogeochemical processes in an aquifer system.</title>
        <authorList>
            <person name="Anantharaman K."/>
            <person name="Brown C.T."/>
            <person name="Hug L.A."/>
            <person name="Sharon I."/>
            <person name="Castelle C.J."/>
            <person name="Probst A.J."/>
            <person name="Thomas B.C."/>
            <person name="Singh A."/>
            <person name="Wilkins M.J."/>
            <person name="Karaoz U."/>
            <person name="Brodie E.L."/>
            <person name="Williams K.H."/>
            <person name="Hubbard S.S."/>
            <person name="Banfield J.F."/>
        </authorList>
    </citation>
    <scope>NUCLEOTIDE SEQUENCE [LARGE SCALE GENOMIC DNA]</scope>
</reference>
<dbReference type="Gene3D" id="3.90.25.10">
    <property type="entry name" value="UDP-galactose 4-epimerase, domain 1"/>
    <property type="match status" value="1"/>
</dbReference>
<dbReference type="NCBIfam" id="TIGR01181">
    <property type="entry name" value="dTDP_gluc_dehyt"/>
    <property type="match status" value="1"/>
</dbReference>
<dbReference type="STRING" id="1798396.A2973_05090"/>
<evidence type="ECO:0000256" key="6">
    <source>
        <dbReference type="ARBA" id="ARBA00023239"/>
    </source>
</evidence>
<evidence type="ECO:0000256" key="7">
    <source>
        <dbReference type="RuleBase" id="RU004473"/>
    </source>
</evidence>
<name>A0A1F6AZM4_9BACT</name>
<proteinExistence type="inferred from homology"/>
<dbReference type="AlphaFoldDB" id="A0A1F6AZM4"/>
<gene>
    <name evidence="9" type="ORF">A2973_05090</name>
</gene>
<sequence>MKLLVTGGAGFIGSNFILYWMKNYPEDEIVNVDKLTYAGNLDNLKSATPSPRYKFIHSDICDAVALREALVGVDTVVHFAAETHVDRSIMEPGAFVRTNVVGTHMLLEAALEARVGRFHHVSTDEVFGSLELGSTKKFSETTCYDPRSPYSASKAASDHLVRAYFHTYGLPVTITNCSNNYGPYQFPEKLIPLTITNILEEKKVPVYGDGKNIRDWLHVEDHCRAIDVVLRKGKIGETYCVGGLRQDVDNNAMVHKLIGLMGKDLSAIEFVKDRQGHDRRYAIDWTKIQRELGWSPLHDLDTWLVATVEWYTKNQDWWRRTKSGEYQSYYEKQYGAKQ</sequence>
<protein>
    <recommendedName>
        <fullName evidence="4 7">dTDP-glucose 4,6-dehydratase</fullName>
        <ecNumber evidence="4 7">4.2.1.46</ecNumber>
    </recommendedName>
</protein>
<evidence type="ECO:0000256" key="3">
    <source>
        <dbReference type="ARBA" id="ARBA00008178"/>
    </source>
</evidence>
<comment type="catalytic activity">
    <reaction evidence="1 7">
        <text>dTDP-alpha-D-glucose = dTDP-4-dehydro-6-deoxy-alpha-D-glucose + H2O</text>
        <dbReference type="Rhea" id="RHEA:17221"/>
        <dbReference type="ChEBI" id="CHEBI:15377"/>
        <dbReference type="ChEBI" id="CHEBI:57477"/>
        <dbReference type="ChEBI" id="CHEBI:57649"/>
        <dbReference type="EC" id="4.2.1.46"/>
    </reaction>
</comment>
<dbReference type="GO" id="GO:0009225">
    <property type="term" value="P:nucleotide-sugar metabolic process"/>
    <property type="evidence" value="ECO:0007669"/>
    <property type="project" value="InterPro"/>
</dbReference>
<evidence type="ECO:0000256" key="1">
    <source>
        <dbReference type="ARBA" id="ARBA00001539"/>
    </source>
</evidence>
<dbReference type="EC" id="4.2.1.46" evidence="4 7"/>
<evidence type="ECO:0000259" key="8">
    <source>
        <dbReference type="Pfam" id="PF16363"/>
    </source>
</evidence>
<dbReference type="InterPro" id="IPR036291">
    <property type="entry name" value="NAD(P)-bd_dom_sf"/>
</dbReference>
<dbReference type="EMBL" id="MFJZ01000032">
    <property type="protein sequence ID" value="OGG29993.1"/>
    <property type="molecule type" value="Genomic_DNA"/>
</dbReference>
<accession>A0A1F6AZM4</accession>
<keyword evidence="5" id="KW-0520">NAD</keyword>
<dbReference type="FunFam" id="3.40.50.720:FF:000304">
    <property type="entry name" value="UDP-glucose 4,6-dehydratase"/>
    <property type="match status" value="1"/>
</dbReference>
<dbReference type="CDD" id="cd05246">
    <property type="entry name" value="dTDP_GD_SDR_e"/>
    <property type="match status" value="1"/>
</dbReference>
<evidence type="ECO:0000313" key="9">
    <source>
        <dbReference type="EMBL" id="OGG29993.1"/>
    </source>
</evidence>
<dbReference type="SUPFAM" id="SSF51735">
    <property type="entry name" value="NAD(P)-binding Rossmann-fold domains"/>
    <property type="match status" value="1"/>
</dbReference>